<organism evidence="6 7">
    <name type="scientific">Undibacterium squillarum</name>
    <dbReference type="NCBI Taxonomy" id="1131567"/>
    <lineage>
        <taxon>Bacteria</taxon>
        <taxon>Pseudomonadati</taxon>
        <taxon>Pseudomonadota</taxon>
        <taxon>Betaproteobacteria</taxon>
        <taxon>Burkholderiales</taxon>
        <taxon>Oxalobacteraceae</taxon>
        <taxon>Undibacterium</taxon>
    </lineage>
</organism>
<evidence type="ECO:0000259" key="5">
    <source>
        <dbReference type="PROSITE" id="PS50887"/>
    </source>
</evidence>
<evidence type="ECO:0000313" key="7">
    <source>
        <dbReference type="Proteomes" id="UP000653343"/>
    </source>
</evidence>
<dbReference type="Pfam" id="PF00072">
    <property type="entry name" value="Response_reg"/>
    <property type="match status" value="2"/>
</dbReference>
<comment type="caution">
    <text evidence="6">The sequence shown here is derived from an EMBL/GenBank/DDBJ whole genome shotgun (WGS) entry which is preliminary data.</text>
</comment>
<keyword evidence="7" id="KW-1185">Reference proteome</keyword>
<dbReference type="InterPro" id="IPR043128">
    <property type="entry name" value="Rev_trsase/Diguanyl_cyclase"/>
</dbReference>
<dbReference type="SUPFAM" id="SSF52172">
    <property type="entry name" value="CheY-like"/>
    <property type="match status" value="2"/>
</dbReference>
<accession>A0ABQ2Y004</accession>
<dbReference type="InterPro" id="IPR050469">
    <property type="entry name" value="Diguanylate_Cyclase"/>
</dbReference>
<feature type="modified residue" description="4-aspartylphosphate" evidence="3">
    <location>
        <position position="62"/>
    </location>
</feature>
<evidence type="ECO:0000313" key="6">
    <source>
        <dbReference type="EMBL" id="GGX47556.1"/>
    </source>
</evidence>
<dbReference type="PROSITE" id="PS50887">
    <property type="entry name" value="GGDEF"/>
    <property type="match status" value="1"/>
</dbReference>
<dbReference type="SUPFAM" id="SSF55073">
    <property type="entry name" value="Nucleotide cyclase"/>
    <property type="match status" value="1"/>
</dbReference>
<gene>
    <name evidence="6" type="ORF">GCM10010946_27550</name>
</gene>
<feature type="modified residue" description="4-aspartylphosphate" evidence="3">
    <location>
        <position position="183"/>
    </location>
</feature>
<dbReference type="Proteomes" id="UP000653343">
    <property type="component" value="Unassembled WGS sequence"/>
</dbReference>
<name>A0ABQ2Y004_9BURK</name>
<dbReference type="PANTHER" id="PTHR45138:SF9">
    <property type="entry name" value="DIGUANYLATE CYCLASE DGCM-RELATED"/>
    <property type="match status" value="1"/>
</dbReference>
<reference evidence="7" key="1">
    <citation type="journal article" date="2019" name="Int. J. Syst. Evol. Microbiol.">
        <title>The Global Catalogue of Microorganisms (GCM) 10K type strain sequencing project: providing services to taxonomists for standard genome sequencing and annotation.</title>
        <authorList>
            <consortium name="The Broad Institute Genomics Platform"/>
            <consortium name="The Broad Institute Genome Sequencing Center for Infectious Disease"/>
            <person name="Wu L."/>
            <person name="Ma J."/>
        </authorList>
    </citation>
    <scope>NUCLEOTIDE SEQUENCE [LARGE SCALE GENOMIC DNA]</scope>
    <source>
        <strain evidence="7">KCTC 23917</strain>
    </source>
</reference>
<feature type="domain" description="GGDEF" evidence="5">
    <location>
        <begin position="293"/>
        <end position="424"/>
    </location>
</feature>
<dbReference type="InterPro" id="IPR011006">
    <property type="entry name" value="CheY-like_superfamily"/>
</dbReference>
<dbReference type="Gene3D" id="3.30.70.270">
    <property type="match status" value="1"/>
</dbReference>
<evidence type="ECO:0000256" key="2">
    <source>
        <dbReference type="ARBA" id="ARBA00034247"/>
    </source>
</evidence>
<dbReference type="NCBIfam" id="TIGR00254">
    <property type="entry name" value="GGDEF"/>
    <property type="match status" value="1"/>
</dbReference>
<dbReference type="CDD" id="cd01949">
    <property type="entry name" value="GGDEF"/>
    <property type="match status" value="1"/>
</dbReference>
<dbReference type="EMBL" id="BMYU01000007">
    <property type="protein sequence ID" value="GGX47556.1"/>
    <property type="molecule type" value="Genomic_DNA"/>
</dbReference>
<dbReference type="PANTHER" id="PTHR45138">
    <property type="entry name" value="REGULATORY COMPONENTS OF SENSORY TRANSDUCTION SYSTEM"/>
    <property type="match status" value="1"/>
</dbReference>
<dbReference type="InterPro" id="IPR001789">
    <property type="entry name" value="Sig_transdc_resp-reg_receiver"/>
</dbReference>
<proteinExistence type="predicted"/>
<keyword evidence="3" id="KW-0597">Phosphoprotein</keyword>
<protein>
    <recommendedName>
        <fullName evidence="1">diguanylate cyclase</fullName>
        <ecNumber evidence="1">2.7.7.65</ecNumber>
    </recommendedName>
</protein>
<evidence type="ECO:0000259" key="4">
    <source>
        <dbReference type="PROSITE" id="PS50110"/>
    </source>
</evidence>
<dbReference type="RefSeq" id="WP_189357792.1">
    <property type="nucleotide sequence ID" value="NZ_BMYU01000007.1"/>
</dbReference>
<dbReference type="SMART" id="SM00448">
    <property type="entry name" value="REC"/>
    <property type="match status" value="2"/>
</dbReference>
<dbReference type="SMART" id="SM00267">
    <property type="entry name" value="GGDEF"/>
    <property type="match status" value="1"/>
</dbReference>
<dbReference type="PROSITE" id="PS50110">
    <property type="entry name" value="RESPONSE_REGULATORY"/>
    <property type="match status" value="2"/>
</dbReference>
<dbReference type="Pfam" id="PF00990">
    <property type="entry name" value="GGDEF"/>
    <property type="match status" value="1"/>
</dbReference>
<dbReference type="InterPro" id="IPR029787">
    <property type="entry name" value="Nucleotide_cyclase"/>
</dbReference>
<feature type="domain" description="Response regulatory" evidence="4">
    <location>
        <begin position="133"/>
        <end position="250"/>
    </location>
</feature>
<dbReference type="Gene3D" id="3.40.50.2300">
    <property type="match status" value="2"/>
</dbReference>
<evidence type="ECO:0000256" key="1">
    <source>
        <dbReference type="ARBA" id="ARBA00012528"/>
    </source>
</evidence>
<sequence>MRKPITEADLVLLIEDQRIFSQMLASLLQQRLGCKVLKAETLAAAREYLQQHGAAIRVAVCDLHLPDASGVDIVDAVQACGIPAIAMTGKFSEELRQELLRRGVVDYVLKDSISAFDYVLGLIHRLLKNRAVKALIVDDSAASRQILKSYLQQQGITAVLAGDGEEGLSLLRSHPEISLVMTDHEMPRMSGITFTAEVRKFRKKEHLAVIGLSGTGNGKLSSQFLKHGANDFITKPFSYEELLCRVSQNLDMLDLIQSNRQAAICDYLTGLYNRRYFFEQGNQLFRQTISQMQHLHLAVIDIDHFKRINDVCGHEYGDEALRQTAAHLQETFHKDLVGRFGGEEFVVLFAASENREVARRLEEFRQWQQDVPLKMPDGSAHPVQVSIGCVRREQETDLQQLIHAADQLLYQAKQTGRNRIISRF</sequence>
<evidence type="ECO:0000256" key="3">
    <source>
        <dbReference type="PROSITE-ProRule" id="PRU00169"/>
    </source>
</evidence>
<feature type="domain" description="Response regulatory" evidence="4">
    <location>
        <begin position="10"/>
        <end position="125"/>
    </location>
</feature>
<dbReference type="InterPro" id="IPR000160">
    <property type="entry name" value="GGDEF_dom"/>
</dbReference>
<comment type="catalytic activity">
    <reaction evidence="2">
        <text>2 GTP = 3',3'-c-di-GMP + 2 diphosphate</text>
        <dbReference type="Rhea" id="RHEA:24898"/>
        <dbReference type="ChEBI" id="CHEBI:33019"/>
        <dbReference type="ChEBI" id="CHEBI:37565"/>
        <dbReference type="ChEBI" id="CHEBI:58805"/>
        <dbReference type="EC" id="2.7.7.65"/>
    </reaction>
</comment>
<dbReference type="EC" id="2.7.7.65" evidence="1"/>